<dbReference type="GO" id="GO:0015087">
    <property type="term" value="F:cobalt ion transmembrane transporter activity"/>
    <property type="evidence" value="ECO:0007669"/>
    <property type="project" value="TreeGrafter"/>
</dbReference>
<comment type="similarity">
    <text evidence="2">Belongs to the CorA metal ion transporter (MIT) (TC 1.A.35) family.</text>
</comment>
<gene>
    <name evidence="13" type="primary">zntB</name>
    <name evidence="13" type="ORF">AQS8620_00416</name>
</gene>
<feature type="coiled-coil region" evidence="11">
    <location>
        <begin position="228"/>
        <end position="255"/>
    </location>
</feature>
<protein>
    <submittedName>
        <fullName evidence="13">Zinc transport protein ZntB</fullName>
    </submittedName>
</protein>
<evidence type="ECO:0000256" key="12">
    <source>
        <dbReference type="SAM" id="Phobius"/>
    </source>
</evidence>
<dbReference type="InterPro" id="IPR002523">
    <property type="entry name" value="MgTranspt_CorA/ZnTranspt_ZntB"/>
</dbReference>
<feature type="transmembrane region" description="Helical" evidence="12">
    <location>
        <begin position="296"/>
        <end position="317"/>
    </location>
</feature>
<dbReference type="OrthoDB" id="9803484at2"/>
<organism evidence="13 14">
    <name type="scientific">Aquimixticola soesokkakensis</name>
    <dbReference type="NCBI Taxonomy" id="1519096"/>
    <lineage>
        <taxon>Bacteria</taxon>
        <taxon>Pseudomonadati</taxon>
        <taxon>Pseudomonadota</taxon>
        <taxon>Alphaproteobacteria</taxon>
        <taxon>Rhodobacterales</taxon>
        <taxon>Paracoccaceae</taxon>
        <taxon>Aquimixticola</taxon>
    </lineage>
</organism>
<comment type="subcellular location">
    <subcellularLocation>
        <location evidence="1">Cell membrane</location>
        <topology evidence="1">Multi-pass membrane protein</topology>
    </subcellularLocation>
</comment>
<keyword evidence="5" id="KW-0997">Cell inner membrane</keyword>
<dbReference type="AlphaFoldDB" id="A0A1Y5RKY4"/>
<keyword evidence="8 12" id="KW-1133">Transmembrane helix</keyword>
<keyword evidence="10 12" id="KW-0472">Membrane</keyword>
<dbReference type="Gene3D" id="1.20.58.340">
    <property type="entry name" value="Magnesium transport protein CorA, transmembrane region"/>
    <property type="match status" value="2"/>
</dbReference>
<dbReference type="GO" id="GO:0050897">
    <property type="term" value="F:cobalt ion binding"/>
    <property type="evidence" value="ECO:0007669"/>
    <property type="project" value="TreeGrafter"/>
</dbReference>
<evidence type="ECO:0000256" key="5">
    <source>
        <dbReference type="ARBA" id="ARBA00022519"/>
    </source>
</evidence>
<dbReference type="InterPro" id="IPR045861">
    <property type="entry name" value="CorA_cytoplasmic_dom"/>
</dbReference>
<keyword evidence="3" id="KW-0813">Transport</keyword>
<keyword evidence="11" id="KW-0175">Coiled coil</keyword>
<evidence type="ECO:0000313" key="13">
    <source>
        <dbReference type="EMBL" id="SLN18943.1"/>
    </source>
</evidence>
<dbReference type="CDD" id="cd12833">
    <property type="entry name" value="ZntB-like_1"/>
    <property type="match status" value="1"/>
</dbReference>
<dbReference type="Pfam" id="PF01544">
    <property type="entry name" value="CorA"/>
    <property type="match status" value="1"/>
</dbReference>
<dbReference type="GO" id="GO:0000287">
    <property type="term" value="F:magnesium ion binding"/>
    <property type="evidence" value="ECO:0007669"/>
    <property type="project" value="TreeGrafter"/>
</dbReference>
<evidence type="ECO:0000256" key="7">
    <source>
        <dbReference type="ARBA" id="ARBA00022833"/>
    </source>
</evidence>
<dbReference type="SUPFAM" id="SSF143865">
    <property type="entry name" value="CorA soluble domain-like"/>
    <property type="match status" value="1"/>
</dbReference>
<accession>A0A1Y5RKY4</accession>
<dbReference type="PANTHER" id="PTHR46494">
    <property type="entry name" value="CORA FAMILY METAL ION TRANSPORTER (EUROFUNG)"/>
    <property type="match status" value="1"/>
</dbReference>
<dbReference type="Gene3D" id="3.30.460.20">
    <property type="entry name" value="CorA soluble domain-like"/>
    <property type="match status" value="1"/>
</dbReference>
<dbReference type="PANTHER" id="PTHR46494:SF3">
    <property type="entry name" value="ZINC TRANSPORT PROTEIN ZNTB"/>
    <property type="match status" value="1"/>
</dbReference>
<reference evidence="13 14" key="1">
    <citation type="submission" date="2017-03" db="EMBL/GenBank/DDBJ databases">
        <authorList>
            <person name="Afonso C.L."/>
            <person name="Miller P.J."/>
            <person name="Scott M.A."/>
            <person name="Spackman E."/>
            <person name="Goraichik I."/>
            <person name="Dimitrov K.M."/>
            <person name="Suarez D.L."/>
            <person name="Swayne D.E."/>
        </authorList>
    </citation>
    <scope>NUCLEOTIDE SEQUENCE [LARGE SCALE GENOMIC DNA]</scope>
    <source>
        <strain evidence="13 14">CECT 8620</strain>
    </source>
</reference>
<dbReference type="Proteomes" id="UP000193862">
    <property type="component" value="Unassembled WGS sequence"/>
</dbReference>
<keyword evidence="6 12" id="KW-0812">Transmembrane</keyword>
<dbReference type="InterPro" id="IPR045863">
    <property type="entry name" value="CorA_TM1_TM2"/>
</dbReference>
<evidence type="ECO:0000256" key="10">
    <source>
        <dbReference type="ARBA" id="ARBA00023136"/>
    </source>
</evidence>
<keyword evidence="14" id="KW-1185">Reference proteome</keyword>
<evidence type="ECO:0000256" key="11">
    <source>
        <dbReference type="SAM" id="Coils"/>
    </source>
</evidence>
<dbReference type="GO" id="GO:0005886">
    <property type="term" value="C:plasma membrane"/>
    <property type="evidence" value="ECO:0007669"/>
    <property type="project" value="UniProtKB-SubCell"/>
</dbReference>
<feature type="transmembrane region" description="Helical" evidence="12">
    <location>
        <begin position="262"/>
        <end position="284"/>
    </location>
</feature>
<dbReference type="GO" id="GO:0015095">
    <property type="term" value="F:magnesium ion transmembrane transporter activity"/>
    <property type="evidence" value="ECO:0007669"/>
    <property type="project" value="TreeGrafter"/>
</dbReference>
<evidence type="ECO:0000256" key="3">
    <source>
        <dbReference type="ARBA" id="ARBA00022448"/>
    </source>
</evidence>
<dbReference type="EMBL" id="FWFS01000001">
    <property type="protein sequence ID" value="SLN18943.1"/>
    <property type="molecule type" value="Genomic_DNA"/>
</dbReference>
<keyword evidence="7" id="KW-0862">Zinc</keyword>
<proteinExistence type="inferred from homology"/>
<evidence type="ECO:0000256" key="2">
    <source>
        <dbReference type="ARBA" id="ARBA00009765"/>
    </source>
</evidence>
<keyword evidence="9" id="KW-0406">Ion transport</keyword>
<sequence length="328" mass="36806">MPILHAHDLNGPHPGKPLDEPQAIEALRDDSLAWVHLDGTNHVAPEWIATHLDYLDPQAIEALTEEETRPRVTILGHGILIILRGMNFNEGEDPEDMVSVRVWLDDHRIVTIARRHVRAIEDLRSDIRHGDVPADTAVFLSRLVERLNMRIADFLRDLDDLADDLETDVFAEKSGGLRKRVVDARLQVITARRYIAPQRDALADLTRAKVAFLSQATQRDMHEEQVGLTRIVEGLDELRDRLTVLREELSGQTSDRLNGNMYVISVLSAVFLPLSFLTGLFGVNVGGMPGVADGQAFLWLCLWMGGLFAVQMALLAAMRWLRRPGKSD</sequence>
<name>A0A1Y5RKY4_9RHOB</name>
<evidence type="ECO:0000256" key="8">
    <source>
        <dbReference type="ARBA" id="ARBA00022989"/>
    </source>
</evidence>
<dbReference type="SUPFAM" id="SSF144083">
    <property type="entry name" value="Magnesium transport protein CorA, transmembrane region"/>
    <property type="match status" value="1"/>
</dbReference>
<evidence type="ECO:0000256" key="6">
    <source>
        <dbReference type="ARBA" id="ARBA00022692"/>
    </source>
</evidence>
<evidence type="ECO:0000256" key="1">
    <source>
        <dbReference type="ARBA" id="ARBA00004651"/>
    </source>
</evidence>
<keyword evidence="4" id="KW-1003">Cell membrane</keyword>
<evidence type="ECO:0000256" key="4">
    <source>
        <dbReference type="ARBA" id="ARBA00022475"/>
    </source>
</evidence>
<evidence type="ECO:0000313" key="14">
    <source>
        <dbReference type="Proteomes" id="UP000193862"/>
    </source>
</evidence>
<evidence type="ECO:0000256" key="9">
    <source>
        <dbReference type="ARBA" id="ARBA00023065"/>
    </source>
</evidence>
<dbReference type="RefSeq" id="WP_085835142.1">
    <property type="nucleotide sequence ID" value="NZ_FWFS01000001.1"/>
</dbReference>